<sequence>MTYQKRLSLLMALDSIIVLFSIYIGYFILHPYMDVYSIPMLMMSSISLLLSHHLFALIYSLYKRAWEYASINEMLAIIKAITFSILTTAVVQLVVAQHIYVRVLFITWMFHIIFIGGSRFSWRMLRDRYINKSHDRKRTLIVGAGAAGTMVARQLLKSKDSEFRPIAFADDDIKKQKLQIYGITVKGKIKEIPLIVQKYEIDNIIIAIPSLKGKEIKRIYEQCAKTEAKTKILPMIEDVMTGKISVSQFRDVQVEDLLGREPVELDIRNISQKLTGSTVLVTGAGGSIGSISLKYYKVKYPLLRVYTMVVIVSIYATLSIFINSFWGNILLGSISLTVLFILFYKDSLYIIKNRKVLLD</sequence>
<keyword evidence="1" id="KW-0812">Transmembrane</keyword>
<keyword evidence="1" id="KW-0472">Membrane</keyword>
<organism evidence="2 3">
    <name type="scientific">Oikeobacillus pervagus</name>
    <dbReference type="NCBI Taxonomy" id="1325931"/>
    <lineage>
        <taxon>Bacteria</taxon>
        <taxon>Bacillati</taxon>
        <taxon>Bacillota</taxon>
        <taxon>Bacilli</taxon>
        <taxon>Bacillales</taxon>
        <taxon>Bacillaceae</taxon>
        <taxon>Oikeobacillus</taxon>
    </lineage>
</organism>
<feature type="transmembrane region" description="Helical" evidence="1">
    <location>
        <begin position="99"/>
        <end position="122"/>
    </location>
</feature>
<dbReference type="Gene3D" id="3.40.50.720">
    <property type="entry name" value="NAD(P)-binding Rossmann-like Domain"/>
    <property type="match status" value="1"/>
</dbReference>
<evidence type="ECO:0000256" key="1">
    <source>
        <dbReference type="SAM" id="Phobius"/>
    </source>
</evidence>
<feature type="transmembrane region" description="Helical" evidence="1">
    <location>
        <begin position="74"/>
        <end position="93"/>
    </location>
</feature>
<dbReference type="EMBL" id="JAUSUC010000042">
    <property type="protein sequence ID" value="MDQ0216278.1"/>
    <property type="molecule type" value="Genomic_DNA"/>
</dbReference>
<keyword evidence="3" id="KW-1185">Reference proteome</keyword>
<comment type="caution">
    <text evidence="2">The sequence shown here is derived from an EMBL/GenBank/DDBJ whole genome shotgun (WGS) entry which is preliminary data.</text>
</comment>
<dbReference type="AlphaFoldDB" id="A0AAJ1T0H8"/>
<keyword evidence="1" id="KW-1133">Transmembrane helix</keyword>
<evidence type="ECO:0000313" key="2">
    <source>
        <dbReference type="EMBL" id="MDQ0216278.1"/>
    </source>
</evidence>
<feature type="transmembrane region" description="Helical" evidence="1">
    <location>
        <begin position="41"/>
        <end position="62"/>
    </location>
</feature>
<dbReference type="InterPro" id="IPR029063">
    <property type="entry name" value="SAM-dependent_MTases_sf"/>
</dbReference>
<dbReference type="PANTHER" id="PTHR43318:SF1">
    <property type="entry name" value="POLYSACCHARIDE BIOSYNTHESIS PROTEIN EPSC-RELATED"/>
    <property type="match status" value="1"/>
</dbReference>
<reference evidence="2" key="1">
    <citation type="submission" date="2023-07" db="EMBL/GenBank/DDBJ databases">
        <title>Genomic Encyclopedia of Type Strains, Phase IV (KMG-IV): sequencing the most valuable type-strain genomes for metagenomic binning, comparative biology and taxonomic classification.</title>
        <authorList>
            <person name="Goeker M."/>
        </authorList>
    </citation>
    <scope>NUCLEOTIDE SEQUENCE</scope>
    <source>
        <strain evidence="2">DSM 23947</strain>
    </source>
</reference>
<dbReference type="PANTHER" id="PTHR43318">
    <property type="entry name" value="UDP-N-ACETYLGLUCOSAMINE 4,6-DEHYDRATASE"/>
    <property type="match status" value="1"/>
</dbReference>
<dbReference type="RefSeq" id="WP_307258283.1">
    <property type="nucleotide sequence ID" value="NZ_JAUSUC010000042.1"/>
</dbReference>
<accession>A0AAJ1T0H8</accession>
<evidence type="ECO:0000313" key="3">
    <source>
        <dbReference type="Proteomes" id="UP001237207"/>
    </source>
</evidence>
<feature type="transmembrane region" description="Helical" evidence="1">
    <location>
        <begin position="328"/>
        <end position="344"/>
    </location>
</feature>
<protein>
    <submittedName>
        <fullName evidence="2">FlaA1/EpsC-like NDP-sugar epimerase</fullName>
    </submittedName>
</protein>
<dbReference type="Proteomes" id="UP001237207">
    <property type="component" value="Unassembled WGS sequence"/>
</dbReference>
<feature type="transmembrane region" description="Helical" evidence="1">
    <location>
        <begin position="302"/>
        <end position="322"/>
    </location>
</feature>
<feature type="transmembrane region" description="Helical" evidence="1">
    <location>
        <begin position="7"/>
        <end position="29"/>
    </location>
</feature>
<dbReference type="SUPFAM" id="SSF53335">
    <property type="entry name" value="S-adenosyl-L-methionine-dependent methyltransferases"/>
    <property type="match status" value="1"/>
</dbReference>
<dbReference type="Pfam" id="PF13727">
    <property type="entry name" value="CoA_binding_3"/>
    <property type="match status" value="1"/>
</dbReference>
<name>A0AAJ1T0H8_9BACI</name>
<dbReference type="InterPro" id="IPR051203">
    <property type="entry name" value="Polysaccharide_Synthase-Rel"/>
</dbReference>
<gene>
    <name evidence="2" type="ORF">J2S13_002719</name>
</gene>
<proteinExistence type="predicted"/>